<accession>V2WTU6</accession>
<dbReference type="Pfam" id="PF01940">
    <property type="entry name" value="DUF92"/>
    <property type="match status" value="1"/>
</dbReference>
<feature type="transmembrane region" description="Helical" evidence="6">
    <location>
        <begin position="212"/>
        <end position="231"/>
    </location>
</feature>
<gene>
    <name evidence="7" type="ORF">Moror_7717</name>
</gene>
<keyword evidence="4 6" id="KW-1133">Transmembrane helix</keyword>
<keyword evidence="8" id="KW-1185">Reference proteome</keyword>
<evidence type="ECO:0000313" key="8">
    <source>
        <dbReference type="Proteomes" id="UP000017559"/>
    </source>
</evidence>
<feature type="transmembrane region" description="Helical" evidence="6">
    <location>
        <begin position="243"/>
        <end position="265"/>
    </location>
</feature>
<feature type="transmembrane region" description="Helical" evidence="6">
    <location>
        <begin position="37"/>
        <end position="62"/>
    </location>
</feature>
<keyword evidence="3 6" id="KW-0812">Transmembrane</keyword>
<evidence type="ECO:0000256" key="6">
    <source>
        <dbReference type="SAM" id="Phobius"/>
    </source>
</evidence>
<dbReference type="HOGENOM" id="CLU_036918_3_0_1"/>
<dbReference type="KEGG" id="mrr:Moror_7717"/>
<sequence>MASDLFQTVPVIPIALATLLGIHGLRKKSLSPSGAATAFIFGICVFAGGLRVFGVGILVFYLGGSRATKYGKKIKAQLEDGYHEAGYRTGWQVMSNGFSAVIASILWNILFSPSSVQARIASELGFRDSISQYLNVSSPEYNQNEWCPVDARIADGWSRALIYATVGHFACCLGDTLASELGILSKSRPILITTLKPVPPGTNGGMSVGGTLASVAGGLAIGVSMALSLVLENAKCRQDALPVILGMVFWGSLAGGLGSLADSFLGATVQQTRYSEDSKKILQDESVARGPLKVISGWNILTNNQVNVLSSILTSLWMSLV</sequence>
<dbReference type="InterPro" id="IPR002794">
    <property type="entry name" value="DUF92_TMEM19"/>
</dbReference>
<keyword evidence="5 6" id="KW-0472">Membrane</keyword>
<evidence type="ECO:0000256" key="3">
    <source>
        <dbReference type="ARBA" id="ARBA00022692"/>
    </source>
</evidence>
<protein>
    <submittedName>
        <fullName evidence="7">Integral membrane family protein</fullName>
    </submittedName>
</protein>
<evidence type="ECO:0000313" key="7">
    <source>
        <dbReference type="EMBL" id="ESK90263.1"/>
    </source>
</evidence>
<reference evidence="7 8" key="1">
    <citation type="journal article" date="2014" name="BMC Genomics">
        <title>Genome and secretome analysis of the hemibiotrophic fungal pathogen, Moniliophthora roreri, which causes frosty pod rot disease of cacao: mechanisms of the biotrophic and necrotrophic phases.</title>
        <authorList>
            <person name="Meinhardt L.W."/>
            <person name="Costa G.G.L."/>
            <person name="Thomazella D.P.T."/>
            <person name="Teixeira P.J.P.L."/>
            <person name="Carazzolle M.F."/>
            <person name="Schuster S.C."/>
            <person name="Carlson J.E."/>
            <person name="Guiltinan M.J."/>
            <person name="Mieczkowski P."/>
            <person name="Farmer A."/>
            <person name="Ramaraj T."/>
            <person name="Crozier J."/>
            <person name="Davis R.E."/>
            <person name="Shao J."/>
            <person name="Melnick R.L."/>
            <person name="Pereira G.A.G."/>
            <person name="Bailey B.A."/>
        </authorList>
    </citation>
    <scope>NUCLEOTIDE SEQUENCE [LARGE SCALE GENOMIC DNA]</scope>
    <source>
        <strain evidence="7 8">MCA 2997</strain>
    </source>
</reference>
<evidence type="ECO:0000256" key="5">
    <source>
        <dbReference type="ARBA" id="ARBA00023136"/>
    </source>
</evidence>
<dbReference type="Proteomes" id="UP000017559">
    <property type="component" value="Unassembled WGS sequence"/>
</dbReference>
<feature type="transmembrane region" description="Helical" evidence="6">
    <location>
        <begin position="93"/>
        <end position="111"/>
    </location>
</feature>
<proteinExistence type="inferred from homology"/>
<name>V2WTU6_MONRO</name>
<dbReference type="PANTHER" id="PTHR13353">
    <property type="entry name" value="TRANSMEMBRANE PROTEIN 19"/>
    <property type="match status" value="1"/>
</dbReference>
<dbReference type="STRING" id="1381753.V2WTU6"/>
<evidence type="ECO:0000256" key="4">
    <source>
        <dbReference type="ARBA" id="ARBA00022989"/>
    </source>
</evidence>
<dbReference type="EMBL" id="AWSO01000462">
    <property type="protein sequence ID" value="ESK90263.1"/>
    <property type="molecule type" value="Genomic_DNA"/>
</dbReference>
<feature type="transmembrane region" description="Helical" evidence="6">
    <location>
        <begin position="6"/>
        <end position="25"/>
    </location>
</feature>
<dbReference type="OrthoDB" id="30881at2759"/>
<organism evidence="7 8">
    <name type="scientific">Moniliophthora roreri (strain MCA 2997)</name>
    <name type="common">Cocoa frosty pod rot fungus</name>
    <name type="synonym">Crinipellis roreri</name>
    <dbReference type="NCBI Taxonomy" id="1381753"/>
    <lineage>
        <taxon>Eukaryota</taxon>
        <taxon>Fungi</taxon>
        <taxon>Dikarya</taxon>
        <taxon>Basidiomycota</taxon>
        <taxon>Agaricomycotina</taxon>
        <taxon>Agaricomycetes</taxon>
        <taxon>Agaricomycetidae</taxon>
        <taxon>Agaricales</taxon>
        <taxon>Marasmiineae</taxon>
        <taxon>Marasmiaceae</taxon>
        <taxon>Moniliophthora</taxon>
    </lineage>
</organism>
<comment type="subcellular location">
    <subcellularLocation>
        <location evidence="1">Membrane</location>
        <topology evidence="1">Multi-pass membrane protein</topology>
    </subcellularLocation>
</comment>
<dbReference type="GO" id="GO:0016020">
    <property type="term" value="C:membrane"/>
    <property type="evidence" value="ECO:0007669"/>
    <property type="project" value="UniProtKB-SubCell"/>
</dbReference>
<evidence type="ECO:0000256" key="1">
    <source>
        <dbReference type="ARBA" id="ARBA00004141"/>
    </source>
</evidence>
<comment type="similarity">
    <text evidence="2">Belongs to the TMEM19 family.</text>
</comment>
<evidence type="ECO:0000256" key="2">
    <source>
        <dbReference type="ARBA" id="ARBA00009012"/>
    </source>
</evidence>
<dbReference type="AlphaFoldDB" id="V2WTU6"/>
<comment type="caution">
    <text evidence="7">The sequence shown here is derived from an EMBL/GenBank/DDBJ whole genome shotgun (WGS) entry which is preliminary data.</text>
</comment>
<dbReference type="PANTHER" id="PTHR13353:SF5">
    <property type="entry name" value="TRANSMEMBRANE PROTEIN 19"/>
    <property type="match status" value="1"/>
</dbReference>